<sequence length="66" mass="7215">MSRAVGTAACRPSAFGEAIMEVQLYGMCRPVIPSSGRLFSRFQPHTIRVHGTQARSAEVSLEPVLR</sequence>
<dbReference type="Proteomes" id="UP000299102">
    <property type="component" value="Unassembled WGS sequence"/>
</dbReference>
<dbReference type="AlphaFoldDB" id="A0A4C1VGG4"/>
<accession>A0A4C1VGG4</accession>
<name>A0A4C1VGG4_EUMVA</name>
<gene>
    <name evidence="1" type="ORF">EVAR_34586_1</name>
</gene>
<organism evidence="1 2">
    <name type="scientific">Eumeta variegata</name>
    <name type="common">Bagworm moth</name>
    <name type="synonym">Eumeta japonica</name>
    <dbReference type="NCBI Taxonomy" id="151549"/>
    <lineage>
        <taxon>Eukaryota</taxon>
        <taxon>Metazoa</taxon>
        <taxon>Ecdysozoa</taxon>
        <taxon>Arthropoda</taxon>
        <taxon>Hexapoda</taxon>
        <taxon>Insecta</taxon>
        <taxon>Pterygota</taxon>
        <taxon>Neoptera</taxon>
        <taxon>Endopterygota</taxon>
        <taxon>Lepidoptera</taxon>
        <taxon>Glossata</taxon>
        <taxon>Ditrysia</taxon>
        <taxon>Tineoidea</taxon>
        <taxon>Psychidae</taxon>
        <taxon>Oiketicinae</taxon>
        <taxon>Eumeta</taxon>
    </lineage>
</organism>
<evidence type="ECO:0000313" key="1">
    <source>
        <dbReference type="EMBL" id="GBP37551.1"/>
    </source>
</evidence>
<reference evidence="1 2" key="1">
    <citation type="journal article" date="2019" name="Commun. Biol.">
        <title>The bagworm genome reveals a unique fibroin gene that provides high tensile strength.</title>
        <authorList>
            <person name="Kono N."/>
            <person name="Nakamura H."/>
            <person name="Ohtoshi R."/>
            <person name="Tomita M."/>
            <person name="Numata K."/>
            <person name="Arakawa K."/>
        </authorList>
    </citation>
    <scope>NUCLEOTIDE SEQUENCE [LARGE SCALE GENOMIC DNA]</scope>
</reference>
<dbReference type="EMBL" id="BGZK01000336">
    <property type="protein sequence ID" value="GBP37551.1"/>
    <property type="molecule type" value="Genomic_DNA"/>
</dbReference>
<protein>
    <submittedName>
        <fullName evidence="1">Uncharacterized protein</fullName>
    </submittedName>
</protein>
<evidence type="ECO:0000313" key="2">
    <source>
        <dbReference type="Proteomes" id="UP000299102"/>
    </source>
</evidence>
<proteinExistence type="predicted"/>
<keyword evidence="2" id="KW-1185">Reference proteome</keyword>
<comment type="caution">
    <text evidence="1">The sequence shown here is derived from an EMBL/GenBank/DDBJ whole genome shotgun (WGS) entry which is preliminary data.</text>
</comment>